<dbReference type="InterPro" id="IPR036388">
    <property type="entry name" value="WH-like_DNA-bd_sf"/>
</dbReference>
<sequence length="244" mass="26893">MATPETSTVHTAADVHSLLLSVPGDSSAGKAPRRVMSRHVADRIRQLIFDGTLKRGQRIPQDALAEELGVSRLPIREALITLESEGLVTSEAHRGAFVVPIRQEDIEDHYRIFGLIQGLAARRAATRMNAPTVERLRELHEQMRTTTDREEFHDLNWAFHSLINQTGGSRRLQSILRQLGHNLPRAVYENPSGSIDEANSGHARIIAALEAGNGPEADVASQEHTVAEGDYVIAKLKKEGILEV</sequence>
<dbReference type="Proteomes" id="UP000186108">
    <property type="component" value="Plasmid pR1CP1"/>
</dbReference>
<keyword evidence="3" id="KW-0804">Transcription</keyword>
<evidence type="ECO:0000313" key="6">
    <source>
        <dbReference type="Proteomes" id="UP000186108"/>
    </source>
</evidence>
<dbReference type="AlphaFoldDB" id="A0A1B1KI03"/>
<dbReference type="PRINTS" id="PR00035">
    <property type="entry name" value="HTHGNTR"/>
</dbReference>
<accession>A0A1B1KI03</accession>
<dbReference type="PANTHER" id="PTHR43537">
    <property type="entry name" value="TRANSCRIPTIONAL REGULATOR, GNTR FAMILY"/>
    <property type="match status" value="1"/>
</dbReference>
<dbReference type="Pfam" id="PF00392">
    <property type="entry name" value="GntR"/>
    <property type="match status" value="1"/>
</dbReference>
<dbReference type="CDD" id="cd07377">
    <property type="entry name" value="WHTH_GntR"/>
    <property type="match status" value="1"/>
</dbReference>
<evidence type="ECO:0000256" key="2">
    <source>
        <dbReference type="ARBA" id="ARBA00023125"/>
    </source>
</evidence>
<keyword evidence="2" id="KW-0238">DNA-binding</keyword>
<protein>
    <submittedName>
        <fullName evidence="5">GntR family transcriptional regulator</fullName>
    </submittedName>
</protein>
<geneLocation type="plasmid" evidence="6">
    <name>pr1cp1</name>
</geneLocation>
<evidence type="ECO:0000256" key="3">
    <source>
        <dbReference type="ARBA" id="ARBA00023163"/>
    </source>
</evidence>
<dbReference type="PATRIC" id="fig|37919.13.peg.8031"/>
<organism evidence="5 6">
    <name type="scientific">Rhodococcus opacus</name>
    <name type="common">Nocardia opaca</name>
    <dbReference type="NCBI Taxonomy" id="37919"/>
    <lineage>
        <taxon>Bacteria</taxon>
        <taxon>Bacillati</taxon>
        <taxon>Actinomycetota</taxon>
        <taxon>Actinomycetes</taxon>
        <taxon>Mycobacteriales</taxon>
        <taxon>Nocardiaceae</taxon>
        <taxon>Rhodococcus</taxon>
    </lineage>
</organism>
<dbReference type="SUPFAM" id="SSF46785">
    <property type="entry name" value="Winged helix' DNA-binding domain"/>
    <property type="match status" value="1"/>
</dbReference>
<dbReference type="InterPro" id="IPR000524">
    <property type="entry name" value="Tscrpt_reg_HTH_GntR"/>
</dbReference>
<dbReference type="PROSITE" id="PS50949">
    <property type="entry name" value="HTH_GNTR"/>
    <property type="match status" value="1"/>
</dbReference>
<dbReference type="RefSeq" id="WP_231138011.1">
    <property type="nucleotide sequence ID" value="NZ_CP009112.1"/>
</dbReference>
<dbReference type="InterPro" id="IPR011711">
    <property type="entry name" value="GntR_C"/>
</dbReference>
<dbReference type="InterPro" id="IPR008920">
    <property type="entry name" value="TF_FadR/GntR_C"/>
</dbReference>
<dbReference type="GO" id="GO:0003700">
    <property type="term" value="F:DNA-binding transcription factor activity"/>
    <property type="evidence" value="ECO:0007669"/>
    <property type="project" value="InterPro"/>
</dbReference>
<dbReference type="EMBL" id="CP009112">
    <property type="protein sequence ID" value="ANS32224.1"/>
    <property type="molecule type" value="Genomic_DNA"/>
</dbReference>
<feature type="domain" description="HTH gntR-type" evidence="4">
    <location>
        <begin position="34"/>
        <end position="101"/>
    </location>
</feature>
<proteinExistence type="predicted"/>
<evidence type="ECO:0000259" key="4">
    <source>
        <dbReference type="PROSITE" id="PS50949"/>
    </source>
</evidence>
<keyword evidence="1" id="KW-0805">Transcription regulation</keyword>
<dbReference type="InterPro" id="IPR036390">
    <property type="entry name" value="WH_DNA-bd_sf"/>
</dbReference>
<dbReference type="Pfam" id="PF07729">
    <property type="entry name" value="FCD"/>
    <property type="match status" value="1"/>
</dbReference>
<keyword evidence="5" id="KW-0614">Plasmid</keyword>
<dbReference type="Gene3D" id="1.20.120.530">
    <property type="entry name" value="GntR ligand-binding domain-like"/>
    <property type="match status" value="1"/>
</dbReference>
<evidence type="ECO:0000313" key="5">
    <source>
        <dbReference type="EMBL" id="ANS32224.1"/>
    </source>
</evidence>
<dbReference type="GO" id="GO:0003677">
    <property type="term" value="F:DNA binding"/>
    <property type="evidence" value="ECO:0007669"/>
    <property type="project" value="UniProtKB-KW"/>
</dbReference>
<reference evidence="5 6" key="1">
    <citation type="submission" date="2014-07" db="EMBL/GenBank/DDBJ databases">
        <authorList>
            <person name="Zhang J.E."/>
            <person name="Yang H."/>
            <person name="Guo J."/>
            <person name="Deng Z."/>
            <person name="Luo H."/>
            <person name="Luo M."/>
            <person name="Zhao B."/>
        </authorList>
    </citation>
    <scope>NUCLEOTIDE SEQUENCE [LARGE SCALE GENOMIC DNA]</scope>
    <source>
        <strain evidence="5 6">1CP</strain>
        <plasmid evidence="6">Plasmid pr1cp1</plasmid>
    </source>
</reference>
<dbReference type="SMART" id="SM00895">
    <property type="entry name" value="FCD"/>
    <property type="match status" value="1"/>
</dbReference>
<gene>
    <name evidence="5" type="ORF">R1CP_38125</name>
</gene>
<dbReference type="SUPFAM" id="SSF48008">
    <property type="entry name" value="GntR ligand-binding domain-like"/>
    <property type="match status" value="1"/>
</dbReference>
<name>A0A1B1KI03_RHOOP</name>
<dbReference type="Gene3D" id="1.10.10.10">
    <property type="entry name" value="Winged helix-like DNA-binding domain superfamily/Winged helix DNA-binding domain"/>
    <property type="match status" value="1"/>
</dbReference>
<evidence type="ECO:0000256" key="1">
    <source>
        <dbReference type="ARBA" id="ARBA00023015"/>
    </source>
</evidence>
<dbReference type="SMART" id="SM00345">
    <property type="entry name" value="HTH_GNTR"/>
    <property type="match status" value="1"/>
</dbReference>
<dbReference type="PANTHER" id="PTHR43537:SF5">
    <property type="entry name" value="UXU OPERON TRANSCRIPTIONAL REGULATOR"/>
    <property type="match status" value="1"/>
</dbReference>